<evidence type="ECO:0000256" key="2">
    <source>
        <dbReference type="ARBA" id="ARBA00006459"/>
    </source>
</evidence>
<reference evidence="12" key="1">
    <citation type="journal article" date="2023" name="G3 (Bethesda)">
        <title>A reference genome for the long-term kleptoplast-retaining sea slug Elysia crispata morphotype clarki.</title>
        <authorList>
            <person name="Eastman K.E."/>
            <person name="Pendleton A.L."/>
            <person name="Shaikh M.A."/>
            <person name="Suttiyut T."/>
            <person name="Ogas R."/>
            <person name="Tomko P."/>
            <person name="Gavelis G."/>
            <person name="Widhalm J.R."/>
            <person name="Wisecaver J.H."/>
        </authorList>
    </citation>
    <scope>NUCLEOTIDE SEQUENCE</scope>
    <source>
        <strain evidence="12">ECLA1</strain>
    </source>
</reference>
<evidence type="ECO:0000256" key="3">
    <source>
        <dbReference type="ARBA" id="ARBA00022448"/>
    </source>
</evidence>
<dbReference type="PANTHER" id="PTHR11616">
    <property type="entry name" value="SODIUM/CHLORIDE DEPENDENT TRANSPORTER"/>
    <property type="match status" value="1"/>
</dbReference>
<feature type="transmembrane region" description="Helical" evidence="11">
    <location>
        <begin position="16"/>
        <end position="34"/>
    </location>
</feature>
<dbReference type="EMBL" id="JAWDGP010006855">
    <property type="protein sequence ID" value="KAK3734300.1"/>
    <property type="molecule type" value="Genomic_DNA"/>
</dbReference>
<keyword evidence="13" id="KW-1185">Reference proteome</keyword>
<feature type="transmembrane region" description="Helical" evidence="11">
    <location>
        <begin position="405"/>
        <end position="424"/>
    </location>
</feature>
<dbReference type="Proteomes" id="UP001283361">
    <property type="component" value="Unassembled WGS sequence"/>
</dbReference>
<dbReference type="GO" id="GO:0005886">
    <property type="term" value="C:plasma membrane"/>
    <property type="evidence" value="ECO:0007669"/>
    <property type="project" value="TreeGrafter"/>
</dbReference>
<keyword evidence="3 10" id="KW-0813">Transport</keyword>
<evidence type="ECO:0000256" key="6">
    <source>
        <dbReference type="ARBA" id="ARBA00023136"/>
    </source>
</evidence>
<feature type="binding site" evidence="8">
    <location>
        <position position="308"/>
    </location>
    <ligand>
        <name>Na(+)</name>
        <dbReference type="ChEBI" id="CHEBI:29101"/>
        <label>1</label>
    </ligand>
</feature>
<dbReference type="PROSITE" id="PS00610">
    <property type="entry name" value="NA_NEUROTRAN_SYMP_1"/>
    <property type="match status" value="1"/>
</dbReference>
<evidence type="ECO:0000313" key="12">
    <source>
        <dbReference type="EMBL" id="KAK3734300.1"/>
    </source>
</evidence>
<feature type="binding site" evidence="8">
    <location>
        <position position="25"/>
    </location>
    <ligand>
        <name>Na(+)</name>
        <dbReference type="ChEBI" id="CHEBI:29101"/>
        <label>1</label>
    </ligand>
</feature>
<evidence type="ECO:0000256" key="4">
    <source>
        <dbReference type="ARBA" id="ARBA00022692"/>
    </source>
</evidence>
<evidence type="ECO:0000256" key="1">
    <source>
        <dbReference type="ARBA" id="ARBA00004141"/>
    </source>
</evidence>
<feature type="transmembrane region" description="Helical" evidence="11">
    <location>
        <begin position="302"/>
        <end position="323"/>
    </location>
</feature>
<comment type="caution">
    <text evidence="12">The sequence shown here is derived from an EMBL/GenBank/DDBJ whole genome shotgun (WGS) entry which is preliminary data.</text>
</comment>
<dbReference type="NCBIfam" id="NF037979">
    <property type="entry name" value="Na_transp"/>
    <property type="match status" value="1"/>
</dbReference>
<gene>
    <name evidence="12" type="ORF">RRG08_058456</name>
</gene>
<evidence type="ECO:0000313" key="13">
    <source>
        <dbReference type="Proteomes" id="UP001283361"/>
    </source>
</evidence>
<dbReference type="GO" id="GO:0005283">
    <property type="term" value="F:amino acid:sodium symporter activity"/>
    <property type="evidence" value="ECO:0007669"/>
    <property type="project" value="TreeGrafter"/>
</dbReference>
<name>A0AAE1CT48_9GAST</name>
<evidence type="ECO:0000256" key="8">
    <source>
        <dbReference type="PIRSR" id="PIRSR600175-1"/>
    </source>
</evidence>
<keyword evidence="4 10" id="KW-0812">Transmembrane</keyword>
<proteinExistence type="inferred from homology"/>
<dbReference type="GO" id="GO:0089718">
    <property type="term" value="P:amino acid import across plasma membrane"/>
    <property type="evidence" value="ECO:0007669"/>
    <property type="project" value="TreeGrafter"/>
</dbReference>
<feature type="transmembrane region" description="Helical" evidence="11">
    <location>
        <begin position="481"/>
        <end position="500"/>
    </location>
</feature>
<evidence type="ECO:0000256" key="7">
    <source>
        <dbReference type="ARBA" id="ARBA00023180"/>
    </source>
</evidence>
<feature type="transmembrane region" description="Helical" evidence="11">
    <location>
        <begin position="220"/>
        <end position="241"/>
    </location>
</feature>
<feature type="transmembrane region" description="Helical" evidence="11">
    <location>
        <begin position="88"/>
        <end position="111"/>
    </location>
</feature>
<protein>
    <recommendedName>
        <fullName evidence="10">Transporter</fullName>
    </recommendedName>
</protein>
<evidence type="ECO:0000256" key="11">
    <source>
        <dbReference type="SAM" id="Phobius"/>
    </source>
</evidence>
<keyword evidence="6 11" id="KW-0472">Membrane</keyword>
<dbReference type="PRINTS" id="PR00176">
    <property type="entry name" value="NANEUSMPORT"/>
</dbReference>
<feature type="transmembrane region" description="Helical" evidence="11">
    <location>
        <begin position="191"/>
        <end position="211"/>
    </location>
</feature>
<dbReference type="AlphaFoldDB" id="A0AAE1CT48"/>
<dbReference type="GO" id="GO:0046872">
    <property type="term" value="F:metal ion binding"/>
    <property type="evidence" value="ECO:0007669"/>
    <property type="project" value="UniProtKB-KW"/>
</dbReference>
<comment type="subcellular location">
    <subcellularLocation>
        <location evidence="1">Membrane</location>
        <topology evidence="1">Multi-pass membrane protein</topology>
    </subcellularLocation>
</comment>
<sequence>MGEEVDRGQWGRQIEFVLTMVGYAVGLGNVWRFPYLCYKNGGGAFLIPYVTCLIILGIPMFALECAFGQFGGKGPLSIWTVNPAFKGLGMTIMATSSIVFIYYNIIISWGLNYLVSSLTSRLPWIDCNDCACLLYESKNVTEDELERMKFNNTLGVVCPDLDPNVTLSPSEIYYKEDILHDSGTITEIGDVQWHLLLGNFVAYAIIFLVLYRGIQSLGKVVYFTAIFPYILLTILLVRAAMLDGSLNGVKYYLTPKWERLKDATVWSDAAVQIFFSLSACLGGLIAMSSYNKFDNNIMRDAFMIPIINCCTSFYAGFVVFSTLGNMAEIKNVNIDQVTEQGPGLAFVVYPEALGKMPVSTLWAILFFFMLCILGFSTQFSAAETIMSSVMDEFPKVFAGRKSRQIMFRICVCLAAFVLGIPMVAQGGQHLFYLVDEAVLGYPLLFVGLLEYFVIIHLYGYENFSQDIEAMLGRKPLFYFKATWSVLAPVMLLAIIVYTAYNGKEFEYPWTGLLYYLIVIFILMWVPVWYFYYTCRNGAWQMMRPEQAWKDRRLLNPKQQGNVENGVTQEGLRYSSEGLQSHLGEYTVHIEANSKSDPEKDLEVTSSKPSIQMEEIARYGVENAAYLNSETAEQQNQKEVPTGVYIP</sequence>
<comment type="similarity">
    <text evidence="2 10">Belongs to the sodium:neurotransmitter symporter (SNF) (TC 2.A.22) family.</text>
</comment>
<feature type="disulfide bond" evidence="9">
    <location>
        <begin position="127"/>
        <end position="132"/>
    </location>
</feature>
<keyword evidence="8" id="KW-0479">Metal-binding</keyword>
<dbReference type="InterPro" id="IPR000175">
    <property type="entry name" value="Na/ntran_symport"/>
</dbReference>
<evidence type="ECO:0000256" key="10">
    <source>
        <dbReference type="RuleBase" id="RU003732"/>
    </source>
</evidence>
<keyword evidence="9" id="KW-1015">Disulfide bond</keyword>
<feature type="binding site" evidence="8">
    <location>
        <position position="29"/>
    </location>
    <ligand>
        <name>Na(+)</name>
        <dbReference type="ChEBI" id="CHEBI:29101"/>
        <label>1</label>
    </ligand>
</feature>
<keyword evidence="10" id="KW-0769">Symport</keyword>
<dbReference type="PANTHER" id="PTHR11616:SF321">
    <property type="entry name" value="SODIUM-DEPENDENT NUTRIENT AMINO ACID TRANSPORTER 1-RELATED"/>
    <property type="match status" value="1"/>
</dbReference>
<accession>A0AAE1CT48</accession>
<feature type="binding site" evidence="8">
    <location>
        <position position="373"/>
    </location>
    <ligand>
        <name>Na(+)</name>
        <dbReference type="ChEBI" id="CHEBI:29101"/>
        <label>1</label>
    </ligand>
</feature>
<evidence type="ECO:0000256" key="5">
    <source>
        <dbReference type="ARBA" id="ARBA00022989"/>
    </source>
</evidence>
<dbReference type="Pfam" id="PF00209">
    <property type="entry name" value="SNF"/>
    <property type="match status" value="1"/>
</dbReference>
<dbReference type="SUPFAM" id="SSF161070">
    <property type="entry name" value="SNF-like"/>
    <property type="match status" value="1"/>
</dbReference>
<evidence type="ECO:0000256" key="9">
    <source>
        <dbReference type="PIRSR" id="PIRSR600175-2"/>
    </source>
</evidence>
<organism evidence="12 13">
    <name type="scientific">Elysia crispata</name>
    <name type="common">lettuce slug</name>
    <dbReference type="NCBI Taxonomy" id="231223"/>
    <lineage>
        <taxon>Eukaryota</taxon>
        <taxon>Metazoa</taxon>
        <taxon>Spiralia</taxon>
        <taxon>Lophotrochozoa</taxon>
        <taxon>Mollusca</taxon>
        <taxon>Gastropoda</taxon>
        <taxon>Heterobranchia</taxon>
        <taxon>Euthyneura</taxon>
        <taxon>Panpulmonata</taxon>
        <taxon>Sacoglossa</taxon>
        <taxon>Placobranchoidea</taxon>
        <taxon>Plakobranchidae</taxon>
        <taxon>Elysia</taxon>
    </lineage>
</organism>
<feature type="transmembrane region" description="Helical" evidence="11">
    <location>
        <begin position="512"/>
        <end position="532"/>
    </location>
</feature>
<feature type="transmembrane region" description="Helical" evidence="11">
    <location>
        <begin position="46"/>
        <end position="67"/>
    </location>
</feature>
<dbReference type="InterPro" id="IPR037272">
    <property type="entry name" value="SNS_sf"/>
</dbReference>
<keyword evidence="8" id="KW-0915">Sodium</keyword>
<feature type="binding site" evidence="8">
    <location>
        <position position="276"/>
    </location>
    <ligand>
        <name>Na(+)</name>
        <dbReference type="ChEBI" id="CHEBI:29101"/>
        <label>1</label>
    </ligand>
</feature>
<keyword evidence="7" id="KW-0325">Glycoprotein</keyword>
<feature type="transmembrane region" description="Helical" evidence="11">
    <location>
        <begin position="439"/>
        <end position="460"/>
    </location>
</feature>
<dbReference type="PROSITE" id="PS50267">
    <property type="entry name" value="NA_NEUROTRAN_SYMP_3"/>
    <property type="match status" value="1"/>
</dbReference>
<keyword evidence="5 11" id="KW-1133">Transmembrane helix</keyword>
<feature type="binding site" evidence="8">
    <location>
        <position position="24"/>
    </location>
    <ligand>
        <name>Na(+)</name>
        <dbReference type="ChEBI" id="CHEBI:29101"/>
        <label>1</label>
    </ligand>
</feature>
<feature type="binding site" evidence="8">
    <location>
        <position position="22"/>
    </location>
    <ligand>
        <name>Na(+)</name>
        <dbReference type="ChEBI" id="CHEBI:29101"/>
        <label>1</label>
    </ligand>
</feature>
<feature type="transmembrane region" description="Helical" evidence="11">
    <location>
        <begin position="269"/>
        <end position="290"/>
    </location>
</feature>
<feature type="transmembrane region" description="Helical" evidence="11">
    <location>
        <begin position="361"/>
        <end position="385"/>
    </location>
</feature>